<organism evidence="1 2">
    <name type="scientific">Methylobacterium aquaticum</name>
    <dbReference type="NCBI Taxonomy" id="270351"/>
    <lineage>
        <taxon>Bacteria</taxon>
        <taxon>Pseudomonadati</taxon>
        <taxon>Pseudomonadota</taxon>
        <taxon>Alphaproteobacteria</taxon>
        <taxon>Hyphomicrobiales</taxon>
        <taxon>Methylobacteriaceae</taxon>
        <taxon>Methylobacterium</taxon>
    </lineage>
</organism>
<dbReference type="RefSeq" id="WP_060847135.1">
    <property type="nucleotide sequence ID" value="NZ_AP014704.1"/>
</dbReference>
<dbReference type="OrthoDB" id="8009344at2"/>
<dbReference type="AlphaFoldDB" id="A0A0C6FBQ6"/>
<dbReference type="KEGG" id="maqu:Maq22A_c13355"/>
<reference evidence="1 2" key="1">
    <citation type="journal article" date="2015" name="Genome Announc.">
        <title>Complete Genome Sequence of Methylobacterium aquaticum Strain 22A, Isolated from Racomitrium japonicum Moss.</title>
        <authorList>
            <person name="Tani A."/>
            <person name="Ogura Y."/>
            <person name="Hayashi T."/>
            <person name="Kimbara K."/>
        </authorList>
    </citation>
    <scope>NUCLEOTIDE SEQUENCE [LARGE SCALE GENOMIC DNA]</scope>
    <source>
        <strain evidence="1 2">MA-22A</strain>
    </source>
</reference>
<dbReference type="PATRIC" id="fig|270351.10.peg.2574"/>
<dbReference type="STRING" id="270351.Maq22A_c13355"/>
<dbReference type="EMBL" id="AP014704">
    <property type="protein sequence ID" value="BAQ45888.1"/>
    <property type="molecule type" value="Genomic_DNA"/>
</dbReference>
<dbReference type="Proteomes" id="UP000061432">
    <property type="component" value="Chromosome"/>
</dbReference>
<name>A0A0C6FBQ6_9HYPH</name>
<reference evidence="2" key="2">
    <citation type="submission" date="2015-01" db="EMBL/GenBank/DDBJ databases">
        <title>Complete genome sequence of Methylobacterium aquaticum strain 22A.</title>
        <authorList>
            <person name="Tani A."/>
            <person name="Ogura Y."/>
            <person name="Hayashi T."/>
        </authorList>
    </citation>
    <scope>NUCLEOTIDE SEQUENCE [LARGE SCALE GENOMIC DNA]</scope>
    <source>
        <strain evidence="2">MA-22A</strain>
    </source>
</reference>
<proteinExistence type="predicted"/>
<accession>A0A0C6FBQ6</accession>
<gene>
    <name evidence="1" type="ORF">Maq22A_c13355</name>
</gene>
<evidence type="ECO:0000313" key="1">
    <source>
        <dbReference type="EMBL" id="BAQ45888.1"/>
    </source>
</evidence>
<protein>
    <submittedName>
        <fullName evidence="1">Uncharacterized protein</fullName>
    </submittedName>
</protein>
<sequence length="156" mass="17305">MADATLITAIRNAPNSAALMRAIERARPGNAIGIHRLGTSTAWEATDRGGPLIGSCAFSELKFKLASLLDNVSEPEEGLYEDAACLEPIKGDRTLPSVFFWRSGGALHRYWYQGRETYEVHERGEDDFGRTQWIGCGTTNISDDDTADDFIEQRTY</sequence>
<evidence type="ECO:0000313" key="2">
    <source>
        <dbReference type="Proteomes" id="UP000061432"/>
    </source>
</evidence>